<dbReference type="SMART" id="SM00448">
    <property type="entry name" value="REC"/>
    <property type="match status" value="1"/>
</dbReference>
<dbReference type="PROSITE" id="PS51755">
    <property type="entry name" value="OMPR_PHOB"/>
    <property type="match status" value="1"/>
</dbReference>
<dbReference type="PANTHER" id="PTHR48111">
    <property type="entry name" value="REGULATOR OF RPOS"/>
    <property type="match status" value="1"/>
</dbReference>
<comment type="caution">
    <text evidence="11">The sequence shown here is derived from an EMBL/GenBank/DDBJ whole genome shotgun (WGS) entry which is preliminary data.</text>
</comment>
<dbReference type="Pfam" id="PF00486">
    <property type="entry name" value="Trans_reg_C"/>
    <property type="match status" value="1"/>
</dbReference>
<evidence type="ECO:0000313" key="12">
    <source>
        <dbReference type="Proteomes" id="UP000247459"/>
    </source>
</evidence>
<dbReference type="FunFam" id="3.40.50.2300:FF:000001">
    <property type="entry name" value="DNA-binding response regulator PhoB"/>
    <property type="match status" value="1"/>
</dbReference>
<dbReference type="Proteomes" id="UP000247459">
    <property type="component" value="Unassembled WGS sequence"/>
</dbReference>
<dbReference type="CDD" id="cd17574">
    <property type="entry name" value="REC_OmpR"/>
    <property type="match status" value="1"/>
</dbReference>
<evidence type="ECO:0000256" key="1">
    <source>
        <dbReference type="ARBA" id="ARBA00004496"/>
    </source>
</evidence>
<sequence length="250" mass="28341">MYFATIQSWEDEAAMRDNVNILLVEDDPEIARILMDHLRREGYGVTWASSGLESWEDFRKGTYQLVLLDLMLPEMDGFTVCKNIRLISDVPLLMMSARIEEESKVRGLGLGADDYITKPFSLAELTARIESHLSRYRRYQGIKPEPTHQAYNDGLSINPLNQQVQLHGEDVVLTGKEWALLTLLASHPGRAFTKAELYEHVWNQPAAGSSGTVTVHVKSLRAKLGDEPHQPRWIQTVWGSGYRFIGDVTE</sequence>
<feature type="modified residue" description="4-aspartylphosphate" evidence="7">
    <location>
        <position position="69"/>
    </location>
</feature>
<evidence type="ECO:0000259" key="9">
    <source>
        <dbReference type="PROSITE" id="PS50110"/>
    </source>
</evidence>
<keyword evidence="4" id="KW-0805">Transcription regulation</keyword>
<evidence type="ECO:0000313" key="11">
    <source>
        <dbReference type="EMBL" id="PYY30499.1"/>
    </source>
</evidence>
<keyword evidence="6" id="KW-0804">Transcription</keyword>
<evidence type="ECO:0000256" key="2">
    <source>
        <dbReference type="ARBA" id="ARBA00022553"/>
    </source>
</evidence>
<evidence type="ECO:0000256" key="3">
    <source>
        <dbReference type="ARBA" id="ARBA00023012"/>
    </source>
</evidence>
<dbReference type="GO" id="GO:0000976">
    <property type="term" value="F:transcription cis-regulatory region binding"/>
    <property type="evidence" value="ECO:0007669"/>
    <property type="project" value="TreeGrafter"/>
</dbReference>
<feature type="domain" description="OmpR/PhoB-type" evidence="10">
    <location>
        <begin position="145"/>
        <end position="246"/>
    </location>
</feature>
<feature type="domain" description="Response regulatory" evidence="9">
    <location>
        <begin position="20"/>
        <end position="133"/>
    </location>
</feature>
<dbReference type="GO" id="GO:0006355">
    <property type="term" value="P:regulation of DNA-templated transcription"/>
    <property type="evidence" value="ECO:0007669"/>
    <property type="project" value="InterPro"/>
</dbReference>
<name>A0A2W0CI18_9BACL</name>
<evidence type="ECO:0000256" key="5">
    <source>
        <dbReference type="ARBA" id="ARBA00023125"/>
    </source>
</evidence>
<dbReference type="InterPro" id="IPR011006">
    <property type="entry name" value="CheY-like_superfamily"/>
</dbReference>
<dbReference type="SMART" id="SM00862">
    <property type="entry name" value="Trans_reg_C"/>
    <property type="match status" value="1"/>
</dbReference>
<dbReference type="Gene3D" id="1.10.10.10">
    <property type="entry name" value="Winged helix-like DNA-binding domain superfamily/Winged helix DNA-binding domain"/>
    <property type="match status" value="1"/>
</dbReference>
<evidence type="ECO:0000256" key="8">
    <source>
        <dbReference type="PROSITE-ProRule" id="PRU01091"/>
    </source>
</evidence>
<dbReference type="PANTHER" id="PTHR48111:SF26">
    <property type="entry name" value="STAGE 0 SPORULATION PROTEIN A HOMOLOG"/>
    <property type="match status" value="1"/>
</dbReference>
<dbReference type="AlphaFoldDB" id="A0A2W0CI18"/>
<feature type="DNA-binding region" description="OmpR/PhoB-type" evidence="8">
    <location>
        <begin position="145"/>
        <end position="246"/>
    </location>
</feature>
<dbReference type="FunFam" id="1.10.10.10:FF:000018">
    <property type="entry name" value="DNA-binding response regulator ResD"/>
    <property type="match status" value="1"/>
</dbReference>
<comment type="subcellular location">
    <subcellularLocation>
        <location evidence="1">Cytoplasm</location>
    </subcellularLocation>
</comment>
<dbReference type="CDD" id="cd00383">
    <property type="entry name" value="trans_reg_C"/>
    <property type="match status" value="1"/>
</dbReference>
<organism evidence="11 12">
    <name type="scientific">Paenibacillus illinoisensis</name>
    <dbReference type="NCBI Taxonomy" id="59845"/>
    <lineage>
        <taxon>Bacteria</taxon>
        <taxon>Bacillati</taxon>
        <taxon>Bacillota</taxon>
        <taxon>Bacilli</taxon>
        <taxon>Bacillales</taxon>
        <taxon>Paenibacillaceae</taxon>
        <taxon>Paenibacillus</taxon>
    </lineage>
</organism>
<dbReference type="PROSITE" id="PS50110">
    <property type="entry name" value="RESPONSE_REGULATORY"/>
    <property type="match status" value="1"/>
</dbReference>
<evidence type="ECO:0000256" key="7">
    <source>
        <dbReference type="PROSITE-ProRule" id="PRU00169"/>
    </source>
</evidence>
<reference evidence="11 12" key="1">
    <citation type="submission" date="2018-01" db="EMBL/GenBank/DDBJ databases">
        <title>Genome sequence of the PGP bacterium Paenibacillus illinoisensis E3.</title>
        <authorList>
            <person name="Rolli E."/>
            <person name="Marasco R."/>
            <person name="Bessem C."/>
            <person name="Michoud G."/>
            <person name="Gaiarsa S."/>
            <person name="Borin S."/>
            <person name="Daffonchio D."/>
        </authorList>
    </citation>
    <scope>NUCLEOTIDE SEQUENCE [LARGE SCALE GENOMIC DNA]</scope>
    <source>
        <strain evidence="11 12">E3</strain>
    </source>
</reference>
<dbReference type="GO" id="GO:0005829">
    <property type="term" value="C:cytosol"/>
    <property type="evidence" value="ECO:0007669"/>
    <property type="project" value="TreeGrafter"/>
</dbReference>
<keyword evidence="5 8" id="KW-0238">DNA-binding</keyword>
<dbReference type="SUPFAM" id="SSF52172">
    <property type="entry name" value="CheY-like"/>
    <property type="match status" value="1"/>
</dbReference>
<dbReference type="InterPro" id="IPR001789">
    <property type="entry name" value="Sig_transdc_resp-reg_receiver"/>
</dbReference>
<dbReference type="GO" id="GO:0032993">
    <property type="term" value="C:protein-DNA complex"/>
    <property type="evidence" value="ECO:0007669"/>
    <property type="project" value="TreeGrafter"/>
</dbReference>
<dbReference type="Gene3D" id="6.10.250.690">
    <property type="match status" value="1"/>
</dbReference>
<proteinExistence type="predicted"/>
<gene>
    <name evidence="11" type="ORF">PIL02S_01059</name>
</gene>
<dbReference type="GO" id="GO:0000156">
    <property type="term" value="F:phosphorelay response regulator activity"/>
    <property type="evidence" value="ECO:0007669"/>
    <property type="project" value="TreeGrafter"/>
</dbReference>
<evidence type="ECO:0000256" key="6">
    <source>
        <dbReference type="ARBA" id="ARBA00023163"/>
    </source>
</evidence>
<protein>
    <submittedName>
        <fullName evidence="11">Two-component response regulator</fullName>
    </submittedName>
</protein>
<dbReference type="InterPro" id="IPR036388">
    <property type="entry name" value="WH-like_DNA-bd_sf"/>
</dbReference>
<keyword evidence="3" id="KW-0902">Two-component regulatory system</keyword>
<accession>A0A2W0CI18</accession>
<dbReference type="InterPro" id="IPR001867">
    <property type="entry name" value="OmpR/PhoB-type_DNA-bd"/>
</dbReference>
<keyword evidence="2 7" id="KW-0597">Phosphoprotein</keyword>
<dbReference type="EMBL" id="PRLG01000008">
    <property type="protein sequence ID" value="PYY30499.1"/>
    <property type="molecule type" value="Genomic_DNA"/>
</dbReference>
<dbReference type="Gene3D" id="3.40.50.2300">
    <property type="match status" value="1"/>
</dbReference>
<evidence type="ECO:0000259" key="10">
    <source>
        <dbReference type="PROSITE" id="PS51755"/>
    </source>
</evidence>
<dbReference type="Pfam" id="PF00072">
    <property type="entry name" value="Response_reg"/>
    <property type="match status" value="1"/>
</dbReference>
<dbReference type="InterPro" id="IPR039420">
    <property type="entry name" value="WalR-like"/>
</dbReference>
<evidence type="ECO:0000256" key="4">
    <source>
        <dbReference type="ARBA" id="ARBA00023015"/>
    </source>
</evidence>